<dbReference type="AlphaFoldDB" id="A0AAP0I8U1"/>
<evidence type="ECO:0000259" key="9">
    <source>
        <dbReference type="Pfam" id="PF02866"/>
    </source>
</evidence>
<proteinExistence type="inferred from homology"/>
<evidence type="ECO:0000256" key="7">
    <source>
        <dbReference type="ARBA" id="ARBA00048313"/>
    </source>
</evidence>
<dbReference type="SUPFAM" id="SSF56327">
    <property type="entry name" value="LDH C-terminal domain-like"/>
    <property type="match status" value="2"/>
</dbReference>
<feature type="domain" description="Lactate/malate dehydrogenase N-terminal" evidence="8">
    <location>
        <begin position="47"/>
        <end position="194"/>
    </location>
</feature>
<comment type="subunit">
    <text evidence="2">Homodimer.</text>
</comment>
<protein>
    <recommendedName>
        <fullName evidence="3">malate dehydrogenase</fullName>
        <ecNumber evidence="3">1.1.1.37</ecNumber>
    </recommendedName>
</protein>
<dbReference type="SUPFAM" id="SSF51735">
    <property type="entry name" value="NAD(P)-binding Rossmann-fold domains"/>
    <property type="match status" value="2"/>
</dbReference>
<dbReference type="NCBIfam" id="TIGR01772">
    <property type="entry name" value="MDH_euk_gproteo"/>
    <property type="match status" value="1"/>
</dbReference>
<dbReference type="Pfam" id="PF02866">
    <property type="entry name" value="Ldh_1_C"/>
    <property type="match status" value="2"/>
</dbReference>
<dbReference type="InterPro" id="IPR022383">
    <property type="entry name" value="Lactate/malate_DH_C"/>
</dbReference>
<keyword evidence="4" id="KW-0816">Tricarboxylic acid cycle</keyword>
<gene>
    <name evidence="10" type="ORF">Sjap_018882</name>
</gene>
<dbReference type="Gene3D" id="3.40.50.720">
    <property type="entry name" value="NAD(P)-binding Rossmann-like Domain"/>
    <property type="match status" value="1"/>
</dbReference>
<comment type="similarity">
    <text evidence="1">Belongs to the LDH/MDH superfamily. MDH type 1 family.</text>
</comment>
<dbReference type="GO" id="GO:0009507">
    <property type="term" value="C:chloroplast"/>
    <property type="evidence" value="ECO:0007669"/>
    <property type="project" value="TreeGrafter"/>
</dbReference>
<evidence type="ECO:0000256" key="3">
    <source>
        <dbReference type="ARBA" id="ARBA00012995"/>
    </source>
</evidence>
<dbReference type="InterPro" id="IPR036291">
    <property type="entry name" value="NAD(P)-bd_dom_sf"/>
</dbReference>
<reference evidence="10 11" key="1">
    <citation type="submission" date="2024-01" db="EMBL/GenBank/DDBJ databases">
        <title>Genome assemblies of Stephania.</title>
        <authorList>
            <person name="Yang L."/>
        </authorList>
    </citation>
    <scope>NUCLEOTIDE SEQUENCE [LARGE SCALE GENOMIC DNA]</scope>
    <source>
        <strain evidence="10">QJT</strain>
        <tissue evidence="10">Leaf</tissue>
    </source>
</reference>
<dbReference type="PANTHER" id="PTHR11540">
    <property type="entry name" value="MALATE AND LACTATE DEHYDROGENASE"/>
    <property type="match status" value="1"/>
</dbReference>
<organism evidence="10 11">
    <name type="scientific">Stephania japonica</name>
    <dbReference type="NCBI Taxonomy" id="461633"/>
    <lineage>
        <taxon>Eukaryota</taxon>
        <taxon>Viridiplantae</taxon>
        <taxon>Streptophyta</taxon>
        <taxon>Embryophyta</taxon>
        <taxon>Tracheophyta</taxon>
        <taxon>Spermatophyta</taxon>
        <taxon>Magnoliopsida</taxon>
        <taxon>Ranunculales</taxon>
        <taxon>Menispermaceae</taxon>
        <taxon>Menispermoideae</taxon>
        <taxon>Cissampelideae</taxon>
        <taxon>Stephania</taxon>
    </lineage>
</organism>
<dbReference type="InterPro" id="IPR010097">
    <property type="entry name" value="Malate_DH_type1"/>
</dbReference>
<dbReference type="GO" id="GO:0030060">
    <property type="term" value="F:L-malate dehydrogenase (NAD+) activity"/>
    <property type="evidence" value="ECO:0007669"/>
    <property type="project" value="UniProtKB-EC"/>
</dbReference>
<dbReference type="Gene3D" id="3.90.110.10">
    <property type="entry name" value="Lactate dehydrogenase/glycoside hydrolase, family 4, C-terminal"/>
    <property type="match status" value="2"/>
</dbReference>
<dbReference type="PANTHER" id="PTHR11540:SF71">
    <property type="entry name" value="MALATE DEHYDROGENASE 1, PEROXISOMAL"/>
    <property type="match status" value="1"/>
</dbReference>
<keyword evidence="11" id="KW-1185">Reference proteome</keyword>
<evidence type="ECO:0000256" key="2">
    <source>
        <dbReference type="ARBA" id="ARBA00011738"/>
    </source>
</evidence>
<feature type="domain" description="Lactate/malate dehydrogenase C-terminal" evidence="9">
    <location>
        <begin position="196"/>
        <end position="358"/>
    </location>
</feature>
<dbReference type="EMBL" id="JBBNAE010000007">
    <property type="protein sequence ID" value="KAK9110822.1"/>
    <property type="molecule type" value="Genomic_DNA"/>
</dbReference>
<evidence type="ECO:0000256" key="5">
    <source>
        <dbReference type="ARBA" id="ARBA00023002"/>
    </source>
</evidence>
<evidence type="ECO:0000313" key="11">
    <source>
        <dbReference type="Proteomes" id="UP001417504"/>
    </source>
</evidence>
<evidence type="ECO:0000256" key="4">
    <source>
        <dbReference type="ARBA" id="ARBA00022532"/>
    </source>
</evidence>
<evidence type="ECO:0000256" key="1">
    <source>
        <dbReference type="ARBA" id="ARBA00008824"/>
    </source>
</evidence>
<feature type="domain" description="Lactate/malate dehydrogenase C-terminal" evidence="9">
    <location>
        <begin position="449"/>
        <end position="533"/>
    </location>
</feature>
<dbReference type="CDD" id="cd01337">
    <property type="entry name" value="MDH_glyoxysomal_mitochondrial"/>
    <property type="match status" value="1"/>
</dbReference>
<evidence type="ECO:0000256" key="6">
    <source>
        <dbReference type="ARBA" id="ARBA00023027"/>
    </source>
</evidence>
<dbReference type="GO" id="GO:0006099">
    <property type="term" value="P:tricarboxylic acid cycle"/>
    <property type="evidence" value="ECO:0007669"/>
    <property type="project" value="UniProtKB-KW"/>
</dbReference>
<dbReference type="FunFam" id="3.90.110.10:FF:000001">
    <property type="entry name" value="Malate dehydrogenase"/>
    <property type="match status" value="1"/>
</dbReference>
<dbReference type="InterPro" id="IPR015955">
    <property type="entry name" value="Lactate_DH/Glyco_Ohase_4_C"/>
</dbReference>
<comment type="caution">
    <text evidence="10">The sequence shown here is derived from an EMBL/GenBank/DDBJ whole genome shotgun (WGS) entry which is preliminary data.</text>
</comment>
<keyword evidence="5" id="KW-0560">Oxidoreductase</keyword>
<dbReference type="Pfam" id="PF00056">
    <property type="entry name" value="Ldh_1_N"/>
    <property type="match status" value="1"/>
</dbReference>
<sequence>MQQPILDVNQGIANIAAHLRPSNPQMEGNSVLGRADCQAKGESTGFKVAILGASSDIGQSLAMLMMMNPLVSVLNIFDDKLKVGGVESDLSHMDTRAKVSSFLELIDLQPLENALTGMDLVIILVGARRVLPHQTAEDLFNINAGNVRTICEVIAKRCPNAIVNMNCNPVNSTVPLAAEAFKKAGTFDPKKLLGVTTIDVVRANKFVADVLGADPREVSIPVVGGHATGPTILPLLSQIKPPSSFTPEQVNNLTQRIQFAENEVVGSYLGDRSATLSMAYATAKFADSCLRGLNGEADIFEYSFVFSAVTELPFFASKIRLGRTGVEEVFPLGPLTEFERTGLKKAKKELAESIQSHTKGIARVAAHLHPSNSQMADGFKVALLGAVGGVGQPLALLLKMNPLASVLRLHDVLSAAGITADLNLSHIDTAAAVRTFLGEQQLENAITGMDLAYAAHKFADACLRGLKGEAGIGECSFVPSEVTELPFFVTKVRLGRTGVEEIFPLGPLNEFERIALEKAKKELATSIQKGIDFVWK</sequence>
<dbReference type="InterPro" id="IPR001236">
    <property type="entry name" value="Lactate/malate_DH_N"/>
</dbReference>
<dbReference type="EC" id="1.1.1.37" evidence="3"/>
<keyword evidence="6" id="KW-0520">NAD</keyword>
<dbReference type="FunFam" id="3.40.50.720:FF:000268">
    <property type="entry name" value="Malate dehydrogenase"/>
    <property type="match status" value="1"/>
</dbReference>
<dbReference type="Proteomes" id="UP001417504">
    <property type="component" value="Unassembled WGS sequence"/>
</dbReference>
<name>A0AAP0I8U1_9MAGN</name>
<accession>A0AAP0I8U1</accession>
<comment type="catalytic activity">
    <reaction evidence="7">
        <text>(S)-malate + NAD(+) = oxaloacetate + NADH + H(+)</text>
        <dbReference type="Rhea" id="RHEA:21432"/>
        <dbReference type="ChEBI" id="CHEBI:15378"/>
        <dbReference type="ChEBI" id="CHEBI:15589"/>
        <dbReference type="ChEBI" id="CHEBI:16452"/>
        <dbReference type="ChEBI" id="CHEBI:57540"/>
        <dbReference type="ChEBI" id="CHEBI:57945"/>
        <dbReference type="EC" id="1.1.1.37"/>
    </reaction>
</comment>
<evidence type="ECO:0000313" key="10">
    <source>
        <dbReference type="EMBL" id="KAK9110822.1"/>
    </source>
</evidence>
<evidence type="ECO:0000259" key="8">
    <source>
        <dbReference type="Pfam" id="PF00056"/>
    </source>
</evidence>